<dbReference type="OrthoDB" id="6425810at2759"/>
<evidence type="ECO:0000313" key="1">
    <source>
        <dbReference type="EMBL" id="GFY54265.1"/>
    </source>
</evidence>
<comment type="caution">
    <text evidence="1">The sequence shown here is derived from an EMBL/GenBank/DDBJ whole genome shotgun (WGS) entry which is preliminary data.</text>
</comment>
<gene>
    <name evidence="1" type="primary">RF55_22571</name>
    <name evidence="1" type="ORF">TNIN_280361</name>
</gene>
<dbReference type="Proteomes" id="UP000886998">
    <property type="component" value="Unassembled WGS sequence"/>
</dbReference>
<keyword evidence="2" id="KW-1185">Reference proteome</keyword>
<protein>
    <submittedName>
        <fullName evidence="1">Pol polyprotein</fullName>
    </submittedName>
</protein>
<sequence length="215" mass="24355">MLADKIVEVRTGSLLNICVMDKSTSSNPAVSTNPRDDLSNPLRREVVALRQQVAELTNNSKDFPTGDHKIAHEREAYNRNHWSDALSAILLGFRTAYKEDLLSSSTEVVYGTTIRLLGEFFDSSPMDSSLIQLVENLKSHFDSIRPSPASNHSKRSVFVQSALKDCSHVFIRNDTVRKPLHKLLTMDLSKSFTERIKRLMLTLIVESLNNYYRPC</sequence>
<reference evidence="1" key="1">
    <citation type="submission" date="2020-08" db="EMBL/GenBank/DDBJ databases">
        <title>Multicomponent nature underlies the extraordinary mechanical properties of spider dragline silk.</title>
        <authorList>
            <person name="Kono N."/>
            <person name="Nakamura H."/>
            <person name="Mori M."/>
            <person name="Yoshida Y."/>
            <person name="Ohtoshi R."/>
            <person name="Malay A.D."/>
            <person name="Moran D.A.P."/>
            <person name="Tomita M."/>
            <person name="Numata K."/>
            <person name="Arakawa K."/>
        </authorList>
    </citation>
    <scope>NUCLEOTIDE SEQUENCE</scope>
</reference>
<dbReference type="EMBL" id="BMAV01009794">
    <property type="protein sequence ID" value="GFY54265.1"/>
    <property type="molecule type" value="Genomic_DNA"/>
</dbReference>
<accession>A0A8X6XKH7</accession>
<dbReference type="PANTHER" id="PTHR38681">
    <property type="entry name" value="RETROVIRUS-RELATED POL POLYPROTEIN FROM TRANSPOSON 412-LIKE PROTEIN-RELATED"/>
    <property type="match status" value="1"/>
</dbReference>
<organism evidence="1 2">
    <name type="scientific">Trichonephila inaurata madagascariensis</name>
    <dbReference type="NCBI Taxonomy" id="2747483"/>
    <lineage>
        <taxon>Eukaryota</taxon>
        <taxon>Metazoa</taxon>
        <taxon>Ecdysozoa</taxon>
        <taxon>Arthropoda</taxon>
        <taxon>Chelicerata</taxon>
        <taxon>Arachnida</taxon>
        <taxon>Araneae</taxon>
        <taxon>Araneomorphae</taxon>
        <taxon>Entelegynae</taxon>
        <taxon>Araneoidea</taxon>
        <taxon>Nephilidae</taxon>
        <taxon>Trichonephila</taxon>
        <taxon>Trichonephila inaurata</taxon>
    </lineage>
</organism>
<evidence type="ECO:0000313" key="2">
    <source>
        <dbReference type="Proteomes" id="UP000886998"/>
    </source>
</evidence>
<name>A0A8X6XKH7_9ARAC</name>
<dbReference type="PANTHER" id="PTHR38681:SF1">
    <property type="entry name" value="RETROVIRUS-RELATED POL POLYPROTEIN FROM TRANSPOSON 412-LIKE PROTEIN"/>
    <property type="match status" value="1"/>
</dbReference>
<dbReference type="AlphaFoldDB" id="A0A8X6XKH7"/>
<proteinExistence type="predicted"/>